<accession>A0A8J5FI79</accession>
<evidence type="ECO:0000256" key="1">
    <source>
        <dbReference type="SAM" id="MobiDB-lite"/>
    </source>
</evidence>
<organism evidence="2 3">
    <name type="scientific">Zingiber officinale</name>
    <name type="common">Ginger</name>
    <name type="synonym">Amomum zingiber</name>
    <dbReference type="NCBI Taxonomy" id="94328"/>
    <lineage>
        <taxon>Eukaryota</taxon>
        <taxon>Viridiplantae</taxon>
        <taxon>Streptophyta</taxon>
        <taxon>Embryophyta</taxon>
        <taxon>Tracheophyta</taxon>
        <taxon>Spermatophyta</taxon>
        <taxon>Magnoliopsida</taxon>
        <taxon>Liliopsida</taxon>
        <taxon>Zingiberales</taxon>
        <taxon>Zingiberaceae</taxon>
        <taxon>Zingiber</taxon>
    </lineage>
</organism>
<dbReference type="PANTHER" id="PTHR37227:SF2">
    <property type="entry name" value="OS01G0219000 PROTEIN"/>
    <property type="match status" value="1"/>
</dbReference>
<evidence type="ECO:0000313" key="2">
    <source>
        <dbReference type="EMBL" id="KAG6488605.1"/>
    </source>
</evidence>
<gene>
    <name evidence="2" type="ORF">ZIOFF_049852</name>
</gene>
<evidence type="ECO:0000313" key="3">
    <source>
        <dbReference type="Proteomes" id="UP000734854"/>
    </source>
</evidence>
<sequence>MEDVLTETPPPSRFFREDLDNFASPPPSLPPPLLLLNPNSSSDHLRPPLLIIALSSPSLAVLHRIPHKVLIGALILPEIPLAGNSLEPSARDRSCYVYAGESQVLVSVQLPVAAERARAVAKSLLGGIQAERVLILDSIRSQNYRERLAVDETLAFKLETVEERNAEQHLVRGLDYFPSGSVMDGLGAAIIAECQMRRAKGTLVATWPASARSAEMTMFGSLLKDLGFPMSESDGNDDFVAGYSAARKSDRAKAPWPQASAMRKKHKHILQSKESLAQGKPLNKEQKQVLRSKPIMLTLIDYYKKLQCSLSVTVQEELNPASSGTTPAVYPPPPISTPQEETPIPVDDKEETDRAVIGILTLAYFGCLFDVKPLSEFAAMMLTRTHEHDCCLTYDYVTDDATDLLGEQDLDVSFVTSRVIYLGVLHKDALHACLQHTKLWLMNVDQPIQPGTSLTC</sequence>
<dbReference type="Proteomes" id="UP000734854">
    <property type="component" value="Unassembled WGS sequence"/>
</dbReference>
<name>A0A8J5FI79_ZINOF</name>
<feature type="region of interest" description="Disordered" evidence="1">
    <location>
        <begin position="320"/>
        <end position="345"/>
    </location>
</feature>
<comment type="caution">
    <text evidence="2">The sequence shown here is derived from an EMBL/GenBank/DDBJ whole genome shotgun (WGS) entry which is preliminary data.</text>
</comment>
<reference evidence="2 3" key="1">
    <citation type="submission" date="2020-08" db="EMBL/GenBank/DDBJ databases">
        <title>Plant Genome Project.</title>
        <authorList>
            <person name="Zhang R.-G."/>
        </authorList>
    </citation>
    <scope>NUCLEOTIDE SEQUENCE [LARGE SCALE GENOMIC DNA]</scope>
    <source>
        <tissue evidence="2">Rhizome</tissue>
    </source>
</reference>
<dbReference type="PANTHER" id="PTHR37227">
    <property type="entry name" value="OS01G0219000 PROTEIN"/>
    <property type="match status" value="1"/>
</dbReference>
<keyword evidence="3" id="KW-1185">Reference proteome</keyword>
<protein>
    <submittedName>
        <fullName evidence="2">Uncharacterized protein</fullName>
    </submittedName>
</protein>
<dbReference type="AlphaFoldDB" id="A0A8J5FI79"/>
<proteinExistence type="predicted"/>
<feature type="region of interest" description="Disordered" evidence="1">
    <location>
        <begin position="1"/>
        <end position="21"/>
    </location>
</feature>
<dbReference type="EMBL" id="JACMSC010000014">
    <property type="protein sequence ID" value="KAG6488605.1"/>
    <property type="molecule type" value="Genomic_DNA"/>
</dbReference>